<name>R7VF17_CAPTE</name>
<dbReference type="InterPro" id="IPR006029">
    <property type="entry name" value="Neurotrans-gated_channel_TM"/>
</dbReference>
<evidence type="ECO:0000256" key="4">
    <source>
        <dbReference type="ARBA" id="ARBA00023136"/>
    </source>
</evidence>
<feature type="domain" description="Neurotransmitter-gated ion-channel transmembrane" evidence="7">
    <location>
        <begin position="240"/>
        <end position="446"/>
    </location>
</feature>
<dbReference type="FunFam" id="2.70.170.10:FF:000028">
    <property type="entry name" value="AcetylCholine Receptor"/>
    <property type="match status" value="1"/>
</dbReference>
<dbReference type="STRING" id="283909.R7VF17"/>
<proteinExistence type="inferred from homology"/>
<evidence type="ECO:0000313" key="8">
    <source>
        <dbReference type="EMBL" id="ELU14906.1"/>
    </source>
</evidence>
<evidence type="ECO:0008006" key="11">
    <source>
        <dbReference type="Google" id="ProtNLM"/>
    </source>
</evidence>
<evidence type="ECO:0000256" key="2">
    <source>
        <dbReference type="ARBA" id="ARBA00022692"/>
    </source>
</evidence>
<evidence type="ECO:0000256" key="5">
    <source>
        <dbReference type="RuleBase" id="RU000687"/>
    </source>
</evidence>
<feature type="transmembrane region" description="Helical" evidence="5">
    <location>
        <begin position="264"/>
        <end position="285"/>
    </location>
</feature>
<comment type="subcellular location">
    <subcellularLocation>
        <location evidence="1">Membrane</location>
        <topology evidence="1">Multi-pass membrane protein</topology>
    </subcellularLocation>
</comment>
<dbReference type="EMBL" id="AMQN01004683">
    <property type="status" value="NOT_ANNOTATED_CDS"/>
    <property type="molecule type" value="Genomic_DNA"/>
</dbReference>
<organism evidence="8">
    <name type="scientific">Capitella teleta</name>
    <name type="common">Polychaete worm</name>
    <dbReference type="NCBI Taxonomy" id="283909"/>
    <lineage>
        <taxon>Eukaryota</taxon>
        <taxon>Metazoa</taxon>
        <taxon>Spiralia</taxon>
        <taxon>Lophotrochozoa</taxon>
        <taxon>Annelida</taxon>
        <taxon>Polychaeta</taxon>
        <taxon>Sedentaria</taxon>
        <taxon>Scolecida</taxon>
        <taxon>Capitellidae</taxon>
        <taxon>Capitella</taxon>
    </lineage>
</organism>
<dbReference type="InterPro" id="IPR038050">
    <property type="entry name" value="Neuro_actylchol_rec"/>
</dbReference>
<dbReference type="HOGENOM" id="CLU_018074_0_0_1"/>
<evidence type="ECO:0000259" key="7">
    <source>
        <dbReference type="Pfam" id="PF02932"/>
    </source>
</evidence>
<evidence type="ECO:0000259" key="6">
    <source>
        <dbReference type="Pfam" id="PF02931"/>
    </source>
</evidence>
<feature type="transmembrane region" description="Helical" evidence="5">
    <location>
        <begin position="234"/>
        <end position="257"/>
    </location>
</feature>
<accession>R7VF17</accession>
<dbReference type="PROSITE" id="PS00236">
    <property type="entry name" value="NEUROTR_ION_CHANNEL"/>
    <property type="match status" value="1"/>
</dbReference>
<dbReference type="PANTHER" id="PTHR18945">
    <property type="entry name" value="NEUROTRANSMITTER GATED ION CHANNEL"/>
    <property type="match status" value="1"/>
</dbReference>
<keyword evidence="3 5" id="KW-1133">Transmembrane helix</keyword>
<sequence length="453" mass="51214">MVLNRSTMMPTIAREVCGQSHSVRLIEDLLNGNHNLLVRPVHDTSTTTNVTVELQIHQIVELNLKEQYLSIIVYFNFAWYDELLSWIPEDYGGVQKLHLKNSQIWIPDILPYNSVESGQAANRILADTNTIVASTGRVTWMTMALLKTSCNVDVANYPFDTQTCKIKFGSWTFNNEEMSLRCSSNEAGMHNLVANGEWDILSATCTNNSVSYPCCEEEYDDVTLTMVIKRKPMFYIYNLMFPGALLIMMGMLVFLLPSESGEKASLAMTTLLAMTVFMQIIMAHIPASSNVIPLLDQFFGLAMIMLTFSTMMSVLLIRLHFRGKRGRTPPSWVRELVKGLAKVTCMSPKLQYNDIPQKRRPQLYHLDNQIEMNHKQDTPTKSPNGIASSLLSAQLKYIINELDASKKAKEDDAVLQEEWNTVTATLDHLSLVAFVIVVFISSIFVFWPAMEGQ</sequence>
<keyword evidence="10" id="KW-1185">Reference proteome</keyword>
<evidence type="ECO:0000313" key="9">
    <source>
        <dbReference type="EnsemblMetazoa" id="CapteP227821"/>
    </source>
</evidence>
<dbReference type="OrthoDB" id="5975154at2759"/>
<feature type="transmembrane region" description="Helical" evidence="5">
    <location>
        <begin position="297"/>
        <end position="317"/>
    </location>
</feature>
<dbReference type="GO" id="GO:0005230">
    <property type="term" value="F:extracellular ligand-gated monoatomic ion channel activity"/>
    <property type="evidence" value="ECO:0007669"/>
    <property type="project" value="InterPro"/>
</dbReference>
<dbReference type="InterPro" id="IPR006202">
    <property type="entry name" value="Neur_chan_lig-bd"/>
</dbReference>
<dbReference type="CDD" id="cd19051">
    <property type="entry name" value="LGIC_TM_cation"/>
    <property type="match status" value="1"/>
</dbReference>
<gene>
    <name evidence="8" type="ORF">CAPTEDRAFT_227821</name>
</gene>
<evidence type="ECO:0000256" key="1">
    <source>
        <dbReference type="ARBA" id="ARBA00004141"/>
    </source>
</evidence>
<dbReference type="Proteomes" id="UP000014760">
    <property type="component" value="Unassembled WGS sequence"/>
</dbReference>
<dbReference type="CDD" id="cd18997">
    <property type="entry name" value="LGIC_ECD_nAChR"/>
    <property type="match status" value="1"/>
</dbReference>
<protein>
    <recommendedName>
        <fullName evidence="11">Neurotransmitter-gated ion-channel ligand-binding domain-containing protein</fullName>
    </recommendedName>
</protein>
<keyword evidence="2 5" id="KW-0812">Transmembrane</keyword>
<keyword evidence="5" id="KW-0813">Transport</keyword>
<dbReference type="InterPro" id="IPR018000">
    <property type="entry name" value="Neurotransmitter_ion_chnl_CS"/>
</dbReference>
<dbReference type="Pfam" id="PF02931">
    <property type="entry name" value="Neur_chan_LBD"/>
    <property type="match status" value="1"/>
</dbReference>
<dbReference type="EnsemblMetazoa" id="CapteT227821">
    <property type="protein sequence ID" value="CapteP227821"/>
    <property type="gene ID" value="CapteG227821"/>
</dbReference>
<keyword evidence="5" id="KW-0407">Ion channel</keyword>
<reference evidence="10" key="1">
    <citation type="submission" date="2012-12" db="EMBL/GenBank/DDBJ databases">
        <authorList>
            <person name="Hellsten U."/>
            <person name="Grimwood J."/>
            <person name="Chapman J.A."/>
            <person name="Shapiro H."/>
            <person name="Aerts A."/>
            <person name="Otillar R.P."/>
            <person name="Terry A.Y."/>
            <person name="Boore J.L."/>
            <person name="Simakov O."/>
            <person name="Marletaz F."/>
            <person name="Cho S.-J."/>
            <person name="Edsinger-Gonzales E."/>
            <person name="Havlak P."/>
            <person name="Kuo D.-H."/>
            <person name="Larsson T."/>
            <person name="Lv J."/>
            <person name="Arendt D."/>
            <person name="Savage R."/>
            <person name="Osoegawa K."/>
            <person name="de Jong P."/>
            <person name="Lindberg D.R."/>
            <person name="Seaver E.C."/>
            <person name="Weisblat D.A."/>
            <person name="Putnam N.H."/>
            <person name="Grigoriev I.V."/>
            <person name="Rokhsar D.S."/>
        </authorList>
    </citation>
    <scope>NUCLEOTIDE SEQUENCE</scope>
    <source>
        <strain evidence="10">I ESC-2004</strain>
    </source>
</reference>
<keyword evidence="5" id="KW-0406">Ion transport</keyword>
<dbReference type="SUPFAM" id="SSF63712">
    <property type="entry name" value="Nicotinic receptor ligand binding domain-like"/>
    <property type="match status" value="1"/>
</dbReference>
<dbReference type="SUPFAM" id="SSF90112">
    <property type="entry name" value="Neurotransmitter-gated ion-channel transmembrane pore"/>
    <property type="match status" value="1"/>
</dbReference>
<dbReference type="Gene3D" id="2.70.170.10">
    <property type="entry name" value="Neurotransmitter-gated ion-channel ligand-binding domain"/>
    <property type="match status" value="1"/>
</dbReference>
<comment type="similarity">
    <text evidence="5">Belongs to the ligand-gated ion channel (TC 1.A.9) family.</text>
</comment>
<reference evidence="8 10" key="2">
    <citation type="journal article" date="2013" name="Nature">
        <title>Insights into bilaterian evolution from three spiralian genomes.</title>
        <authorList>
            <person name="Simakov O."/>
            <person name="Marletaz F."/>
            <person name="Cho S.J."/>
            <person name="Edsinger-Gonzales E."/>
            <person name="Havlak P."/>
            <person name="Hellsten U."/>
            <person name="Kuo D.H."/>
            <person name="Larsson T."/>
            <person name="Lv J."/>
            <person name="Arendt D."/>
            <person name="Savage R."/>
            <person name="Osoegawa K."/>
            <person name="de Jong P."/>
            <person name="Grimwood J."/>
            <person name="Chapman J.A."/>
            <person name="Shapiro H."/>
            <person name="Aerts A."/>
            <person name="Otillar R.P."/>
            <person name="Terry A.Y."/>
            <person name="Boore J.L."/>
            <person name="Grigoriev I.V."/>
            <person name="Lindberg D.R."/>
            <person name="Seaver E.C."/>
            <person name="Weisblat D.A."/>
            <person name="Putnam N.H."/>
            <person name="Rokhsar D.S."/>
        </authorList>
    </citation>
    <scope>NUCLEOTIDE SEQUENCE</scope>
    <source>
        <strain evidence="8 10">I ESC-2004</strain>
    </source>
</reference>
<feature type="transmembrane region" description="Helical" evidence="5">
    <location>
        <begin position="429"/>
        <end position="450"/>
    </location>
</feature>
<dbReference type="Pfam" id="PF02932">
    <property type="entry name" value="Neur_chan_memb"/>
    <property type="match status" value="1"/>
</dbReference>
<dbReference type="OMA" id="HERMLYM"/>
<feature type="domain" description="Neurotransmitter-gated ion-channel ligand-binding" evidence="6">
    <location>
        <begin position="24"/>
        <end position="232"/>
    </location>
</feature>
<dbReference type="GO" id="GO:0004888">
    <property type="term" value="F:transmembrane signaling receptor activity"/>
    <property type="evidence" value="ECO:0007669"/>
    <property type="project" value="InterPro"/>
</dbReference>
<dbReference type="Gene3D" id="1.20.58.390">
    <property type="entry name" value="Neurotransmitter-gated ion-channel transmembrane domain"/>
    <property type="match status" value="1"/>
</dbReference>
<evidence type="ECO:0000313" key="10">
    <source>
        <dbReference type="Proteomes" id="UP000014760"/>
    </source>
</evidence>
<evidence type="ECO:0000256" key="3">
    <source>
        <dbReference type="ARBA" id="ARBA00022989"/>
    </source>
</evidence>
<dbReference type="EMBL" id="KB294182">
    <property type="protein sequence ID" value="ELU14906.1"/>
    <property type="molecule type" value="Genomic_DNA"/>
</dbReference>
<dbReference type="InterPro" id="IPR006201">
    <property type="entry name" value="Neur_channel"/>
</dbReference>
<keyword evidence="4 5" id="KW-0472">Membrane</keyword>
<dbReference type="InterPro" id="IPR036734">
    <property type="entry name" value="Neur_chan_lig-bd_sf"/>
</dbReference>
<reference evidence="9" key="3">
    <citation type="submission" date="2015-06" db="UniProtKB">
        <authorList>
            <consortium name="EnsemblMetazoa"/>
        </authorList>
    </citation>
    <scope>IDENTIFICATION</scope>
</reference>
<dbReference type="GO" id="GO:0016020">
    <property type="term" value="C:membrane"/>
    <property type="evidence" value="ECO:0007669"/>
    <property type="project" value="UniProtKB-SubCell"/>
</dbReference>
<dbReference type="AlphaFoldDB" id="R7VF17"/>
<dbReference type="PRINTS" id="PR00252">
    <property type="entry name" value="NRIONCHANNEL"/>
</dbReference>
<dbReference type="InterPro" id="IPR036719">
    <property type="entry name" value="Neuro-gated_channel_TM_sf"/>
</dbReference>